<keyword evidence="1" id="KW-0472">Membrane</keyword>
<protein>
    <submittedName>
        <fullName evidence="2">Uncharacterized protein</fullName>
    </submittedName>
</protein>
<sequence length="84" mass="9052">MSDRTPPSRTRSAGGLPRWAVLGGVAALVVLLALDPFVHGHPKFGIDGTFAFYAWYGLLSGLGLVVVAKVIGVFLKRTDTYYDQ</sequence>
<evidence type="ECO:0000313" key="2">
    <source>
        <dbReference type="EMBL" id="SOD96707.1"/>
    </source>
</evidence>
<keyword evidence="3" id="KW-1185">Reference proteome</keyword>
<dbReference type="Proteomes" id="UP000219621">
    <property type="component" value="Unassembled WGS sequence"/>
</dbReference>
<feature type="transmembrane region" description="Helical" evidence="1">
    <location>
        <begin position="50"/>
        <end position="75"/>
    </location>
</feature>
<dbReference type="AlphaFoldDB" id="A0A286GMF1"/>
<gene>
    <name evidence="2" type="ORF">SAMN05421508_10651</name>
</gene>
<evidence type="ECO:0000313" key="3">
    <source>
        <dbReference type="Proteomes" id="UP000219621"/>
    </source>
</evidence>
<keyword evidence="1" id="KW-0812">Transmembrane</keyword>
<feature type="transmembrane region" description="Helical" evidence="1">
    <location>
        <begin position="20"/>
        <end position="38"/>
    </location>
</feature>
<dbReference type="EMBL" id="OCNJ01000006">
    <property type="protein sequence ID" value="SOD96707.1"/>
    <property type="molecule type" value="Genomic_DNA"/>
</dbReference>
<keyword evidence="1" id="KW-1133">Transmembrane helix</keyword>
<evidence type="ECO:0000256" key="1">
    <source>
        <dbReference type="SAM" id="Phobius"/>
    </source>
</evidence>
<name>A0A286GMF1_9PROT</name>
<accession>A0A286GMF1</accession>
<reference evidence="2 3" key="1">
    <citation type="submission" date="2017-09" db="EMBL/GenBank/DDBJ databases">
        <authorList>
            <person name="Ehlers B."/>
            <person name="Leendertz F.H."/>
        </authorList>
    </citation>
    <scope>NUCLEOTIDE SEQUENCE [LARGE SCALE GENOMIC DNA]</scope>
    <source>
        <strain evidence="2 3">USBA 140</strain>
    </source>
</reference>
<proteinExistence type="predicted"/>
<organism evidence="2 3">
    <name type="scientific">Caenispirillum bisanense</name>
    <dbReference type="NCBI Taxonomy" id="414052"/>
    <lineage>
        <taxon>Bacteria</taxon>
        <taxon>Pseudomonadati</taxon>
        <taxon>Pseudomonadota</taxon>
        <taxon>Alphaproteobacteria</taxon>
        <taxon>Rhodospirillales</taxon>
        <taxon>Novispirillaceae</taxon>
        <taxon>Caenispirillum</taxon>
    </lineage>
</organism>
<dbReference type="RefSeq" id="WP_097279832.1">
    <property type="nucleotide sequence ID" value="NZ_OCNJ01000006.1"/>
</dbReference>